<gene>
    <name evidence="1" type="ORF">SAMN05421639_102379</name>
</gene>
<name>A0A1N7I6U3_9FLAO</name>
<proteinExistence type="predicted"/>
<dbReference type="Proteomes" id="UP000186373">
    <property type="component" value="Unassembled WGS sequence"/>
</dbReference>
<dbReference type="EMBL" id="FTNY01000002">
    <property type="protein sequence ID" value="SIS32806.1"/>
    <property type="molecule type" value="Genomic_DNA"/>
</dbReference>
<sequence>MQTSASSAGEILIFSRDASQITAILIHRIRVAFLLHSIK</sequence>
<reference evidence="2" key="1">
    <citation type="submission" date="2017-01" db="EMBL/GenBank/DDBJ databases">
        <authorList>
            <person name="Varghese N."/>
            <person name="Submissions S."/>
        </authorList>
    </citation>
    <scope>NUCLEOTIDE SEQUENCE [LARGE SCALE GENOMIC DNA]</scope>
    <source>
        <strain evidence="2">DSM 17126</strain>
    </source>
</reference>
<dbReference type="AlphaFoldDB" id="A0A1N7I6U3"/>
<keyword evidence="2" id="KW-1185">Reference proteome</keyword>
<protein>
    <submittedName>
        <fullName evidence="1">Uncharacterized protein</fullName>
    </submittedName>
</protein>
<evidence type="ECO:0000313" key="1">
    <source>
        <dbReference type="EMBL" id="SIS32806.1"/>
    </source>
</evidence>
<organism evidence="1 2">
    <name type="scientific">Chryseobacterium shigense</name>
    <dbReference type="NCBI Taxonomy" id="297244"/>
    <lineage>
        <taxon>Bacteria</taxon>
        <taxon>Pseudomonadati</taxon>
        <taxon>Bacteroidota</taxon>
        <taxon>Flavobacteriia</taxon>
        <taxon>Flavobacteriales</taxon>
        <taxon>Weeksellaceae</taxon>
        <taxon>Chryseobacterium group</taxon>
        <taxon>Chryseobacterium</taxon>
    </lineage>
</organism>
<accession>A0A1N7I6U3</accession>
<evidence type="ECO:0000313" key="2">
    <source>
        <dbReference type="Proteomes" id="UP000186373"/>
    </source>
</evidence>